<evidence type="ECO:0000256" key="2">
    <source>
        <dbReference type="ARBA" id="ARBA00009165"/>
    </source>
</evidence>
<feature type="transmembrane region" description="Helical" evidence="10">
    <location>
        <begin position="6"/>
        <end position="23"/>
    </location>
</feature>
<evidence type="ECO:0000256" key="4">
    <source>
        <dbReference type="ARBA" id="ARBA00022475"/>
    </source>
</evidence>
<evidence type="ECO:0000256" key="10">
    <source>
        <dbReference type="SAM" id="Phobius"/>
    </source>
</evidence>
<evidence type="ECO:0000313" key="11">
    <source>
        <dbReference type="EMBL" id="PWR19341.1"/>
    </source>
</evidence>
<comment type="caution">
    <text evidence="11">The sequence shown here is derived from an EMBL/GenBank/DDBJ whole genome shotgun (WGS) entry which is preliminary data.</text>
</comment>
<comment type="similarity">
    <text evidence="2">Belongs to the protease PrsW family.</text>
</comment>
<feature type="transmembrane region" description="Helical" evidence="10">
    <location>
        <begin position="133"/>
        <end position="159"/>
    </location>
</feature>
<feature type="transmembrane region" description="Helical" evidence="10">
    <location>
        <begin position="71"/>
        <end position="94"/>
    </location>
</feature>
<evidence type="ECO:0000256" key="8">
    <source>
        <dbReference type="ARBA" id="ARBA00022989"/>
    </source>
</evidence>
<dbReference type="Proteomes" id="UP000245461">
    <property type="component" value="Unassembled WGS sequence"/>
</dbReference>
<sequence length="237" mass="25109">MAPLIMIGAALFPALALLVYFVTSDRFPEPKGAILGTFFLGVAIALPVLAIVLPLGAAIEPEISHPLALAGAQAFLLAAIPEEVFKLAVLLLYCRRHKAFDEPMDGLVYGVTASLGFAALENLLYVLGGGDGWIGIAVIRALSAVPGHAMLGAIMGFYVARAHFEPRRARAMIAAALLVPTALHGLYDFGLIASTLTEDGTWVLLGLAMLLIELVFALRLRRRLRRDQATLLAAAAG</sequence>
<comment type="subcellular location">
    <subcellularLocation>
        <location evidence="1">Cell membrane</location>
        <topology evidence="1">Multi-pass membrane protein</topology>
    </subcellularLocation>
</comment>
<dbReference type="InterPro" id="IPR023596">
    <property type="entry name" value="Peptidase_PrsW_arch/bac"/>
</dbReference>
<dbReference type="GO" id="GO:0008237">
    <property type="term" value="F:metallopeptidase activity"/>
    <property type="evidence" value="ECO:0007669"/>
    <property type="project" value="UniProtKB-KW"/>
</dbReference>
<dbReference type="Pfam" id="PF13367">
    <property type="entry name" value="PrsW-protease"/>
    <property type="match status" value="1"/>
</dbReference>
<keyword evidence="6 10" id="KW-0812">Transmembrane</keyword>
<reference evidence="11 12" key="1">
    <citation type="submission" date="2018-05" db="EMBL/GenBank/DDBJ databases">
        <title>Zavarzinia sp. HR-AS.</title>
        <authorList>
            <person name="Lee Y."/>
            <person name="Jeon C.O."/>
        </authorList>
    </citation>
    <scope>NUCLEOTIDE SEQUENCE [LARGE SCALE GENOMIC DNA]</scope>
    <source>
        <strain evidence="11 12">HR-AS</strain>
    </source>
</reference>
<dbReference type="AlphaFoldDB" id="A0A317DXX9"/>
<feature type="transmembrane region" description="Helical" evidence="10">
    <location>
        <begin position="200"/>
        <end position="218"/>
    </location>
</feature>
<dbReference type="PANTHER" id="PTHR36844">
    <property type="entry name" value="PROTEASE PRSW"/>
    <property type="match status" value="1"/>
</dbReference>
<proteinExistence type="inferred from homology"/>
<keyword evidence="9 10" id="KW-0472">Membrane</keyword>
<feature type="transmembrane region" description="Helical" evidence="10">
    <location>
        <begin position="106"/>
        <end position="127"/>
    </location>
</feature>
<evidence type="ECO:0000256" key="3">
    <source>
        <dbReference type="ARBA" id="ARBA00018997"/>
    </source>
</evidence>
<protein>
    <recommendedName>
        <fullName evidence="3">Protease PrsW</fullName>
    </recommendedName>
</protein>
<evidence type="ECO:0000256" key="7">
    <source>
        <dbReference type="ARBA" id="ARBA00022801"/>
    </source>
</evidence>
<evidence type="ECO:0000256" key="6">
    <source>
        <dbReference type="ARBA" id="ARBA00022692"/>
    </source>
</evidence>
<dbReference type="PANTHER" id="PTHR36844:SF1">
    <property type="entry name" value="PROTEASE PRSW"/>
    <property type="match status" value="1"/>
</dbReference>
<evidence type="ECO:0000256" key="9">
    <source>
        <dbReference type="ARBA" id="ARBA00023136"/>
    </source>
</evidence>
<keyword evidence="12" id="KW-1185">Reference proteome</keyword>
<dbReference type="RefSeq" id="WP_109907540.1">
    <property type="nucleotide sequence ID" value="NZ_QGLE01000012.1"/>
</dbReference>
<keyword evidence="4" id="KW-1003">Cell membrane</keyword>
<dbReference type="GO" id="GO:0005886">
    <property type="term" value="C:plasma membrane"/>
    <property type="evidence" value="ECO:0007669"/>
    <property type="project" value="UniProtKB-SubCell"/>
</dbReference>
<feature type="transmembrane region" description="Helical" evidence="10">
    <location>
        <begin position="171"/>
        <end position="194"/>
    </location>
</feature>
<keyword evidence="5 11" id="KW-0645">Protease</keyword>
<dbReference type="GO" id="GO:0006508">
    <property type="term" value="P:proteolysis"/>
    <property type="evidence" value="ECO:0007669"/>
    <property type="project" value="UniProtKB-KW"/>
</dbReference>
<dbReference type="OrthoDB" id="5504276at2"/>
<evidence type="ECO:0000256" key="1">
    <source>
        <dbReference type="ARBA" id="ARBA00004651"/>
    </source>
</evidence>
<gene>
    <name evidence="11" type="ORF">DKG74_17870</name>
</gene>
<dbReference type="InterPro" id="IPR026898">
    <property type="entry name" value="PrsW"/>
</dbReference>
<dbReference type="EMBL" id="QGLE01000012">
    <property type="protein sequence ID" value="PWR19341.1"/>
    <property type="molecule type" value="Genomic_DNA"/>
</dbReference>
<evidence type="ECO:0000256" key="5">
    <source>
        <dbReference type="ARBA" id="ARBA00022670"/>
    </source>
</evidence>
<feature type="transmembrane region" description="Helical" evidence="10">
    <location>
        <begin position="35"/>
        <end position="59"/>
    </location>
</feature>
<accession>A0A317DXX9</accession>
<keyword evidence="7" id="KW-0378">Hydrolase</keyword>
<evidence type="ECO:0000313" key="12">
    <source>
        <dbReference type="Proteomes" id="UP000245461"/>
    </source>
</evidence>
<name>A0A317DXX9_9PROT</name>
<keyword evidence="11" id="KW-0482">Metalloprotease</keyword>
<dbReference type="PIRSF" id="PIRSF016933">
    <property type="entry name" value="PrsW"/>
    <property type="match status" value="1"/>
</dbReference>
<keyword evidence="8 10" id="KW-1133">Transmembrane helix</keyword>
<organism evidence="11 12">
    <name type="scientific">Zavarzinia aquatilis</name>
    <dbReference type="NCBI Taxonomy" id="2211142"/>
    <lineage>
        <taxon>Bacteria</taxon>
        <taxon>Pseudomonadati</taxon>
        <taxon>Pseudomonadota</taxon>
        <taxon>Alphaproteobacteria</taxon>
        <taxon>Rhodospirillales</taxon>
        <taxon>Zavarziniaceae</taxon>
        <taxon>Zavarzinia</taxon>
    </lineage>
</organism>